<name>A0A0H3ZKP1_VIBSP</name>
<organism evidence="1">
    <name type="scientific">Vibrio splendidus</name>
    <dbReference type="NCBI Taxonomy" id="29497"/>
    <lineage>
        <taxon>Bacteria</taxon>
        <taxon>Pseudomonadati</taxon>
        <taxon>Pseudomonadota</taxon>
        <taxon>Gammaproteobacteria</taxon>
        <taxon>Vibrionales</taxon>
        <taxon>Vibrionaceae</taxon>
        <taxon>Vibrio</taxon>
    </lineage>
</organism>
<proteinExistence type="predicted"/>
<protein>
    <submittedName>
        <fullName evidence="1">Uncharacterized protein</fullName>
    </submittedName>
</protein>
<sequence length="57" mass="6492">MEKKSLEQLNRECLDVIQHQILPSYSRAAVACIKAAKNYKEACEILATGKIQREKTK</sequence>
<dbReference type="EMBL" id="KP795502">
    <property type="protein sequence ID" value="AKN36628.1"/>
    <property type="molecule type" value="Genomic_DNA"/>
</dbReference>
<reference evidence="1" key="1">
    <citation type="journal article" date="2015" name="MBio">
        <title>Eco-Evolutionary Dynamics of Episomes among Ecologically Cohesive Bacterial Populations.</title>
        <authorList>
            <person name="Xue H."/>
            <person name="Cordero O.X."/>
            <person name="Camas F.M."/>
            <person name="Trimble W."/>
            <person name="Meyer F."/>
            <person name="Guglielmini J."/>
            <person name="Rocha E.P."/>
            <person name="Polz M.F."/>
        </authorList>
    </citation>
    <scope>NUCLEOTIDE SEQUENCE</scope>
    <source>
        <strain evidence="1">1F_145</strain>
    </source>
</reference>
<accession>A0A0H3ZKP1</accession>
<dbReference type="AlphaFoldDB" id="A0A0H3ZKP1"/>
<evidence type="ECO:0000313" key="1">
    <source>
        <dbReference type="EMBL" id="AKN36628.1"/>
    </source>
</evidence>